<organism evidence="1 2">
    <name type="scientific">Trematosphaeria pertusa</name>
    <dbReference type="NCBI Taxonomy" id="390896"/>
    <lineage>
        <taxon>Eukaryota</taxon>
        <taxon>Fungi</taxon>
        <taxon>Dikarya</taxon>
        <taxon>Ascomycota</taxon>
        <taxon>Pezizomycotina</taxon>
        <taxon>Dothideomycetes</taxon>
        <taxon>Pleosporomycetidae</taxon>
        <taxon>Pleosporales</taxon>
        <taxon>Massarineae</taxon>
        <taxon>Trematosphaeriaceae</taxon>
        <taxon>Trematosphaeria</taxon>
    </lineage>
</organism>
<dbReference type="EMBL" id="ML987206">
    <property type="protein sequence ID" value="KAF2242880.1"/>
    <property type="molecule type" value="Genomic_DNA"/>
</dbReference>
<dbReference type="GeneID" id="54572848"/>
<dbReference type="RefSeq" id="XP_033677884.1">
    <property type="nucleotide sequence ID" value="XM_033819518.1"/>
</dbReference>
<evidence type="ECO:0000313" key="1">
    <source>
        <dbReference type="EMBL" id="KAF2242880.1"/>
    </source>
</evidence>
<dbReference type="Proteomes" id="UP000800094">
    <property type="component" value="Unassembled WGS sequence"/>
</dbReference>
<reference evidence="1" key="1">
    <citation type="journal article" date="2020" name="Stud. Mycol.">
        <title>101 Dothideomycetes genomes: a test case for predicting lifestyles and emergence of pathogens.</title>
        <authorList>
            <person name="Haridas S."/>
            <person name="Albert R."/>
            <person name="Binder M."/>
            <person name="Bloem J."/>
            <person name="Labutti K."/>
            <person name="Salamov A."/>
            <person name="Andreopoulos B."/>
            <person name="Baker S."/>
            <person name="Barry K."/>
            <person name="Bills G."/>
            <person name="Bluhm B."/>
            <person name="Cannon C."/>
            <person name="Castanera R."/>
            <person name="Culley D."/>
            <person name="Daum C."/>
            <person name="Ezra D."/>
            <person name="Gonzalez J."/>
            <person name="Henrissat B."/>
            <person name="Kuo A."/>
            <person name="Liang C."/>
            <person name="Lipzen A."/>
            <person name="Lutzoni F."/>
            <person name="Magnuson J."/>
            <person name="Mondo S."/>
            <person name="Nolan M."/>
            <person name="Ohm R."/>
            <person name="Pangilinan J."/>
            <person name="Park H.-J."/>
            <person name="Ramirez L."/>
            <person name="Alfaro M."/>
            <person name="Sun H."/>
            <person name="Tritt A."/>
            <person name="Yoshinaga Y."/>
            <person name="Zwiers L.-H."/>
            <person name="Turgeon B."/>
            <person name="Goodwin S."/>
            <person name="Spatafora J."/>
            <person name="Crous P."/>
            <person name="Grigoriev I."/>
        </authorList>
    </citation>
    <scope>NUCLEOTIDE SEQUENCE</scope>
    <source>
        <strain evidence="1">CBS 122368</strain>
    </source>
</reference>
<protein>
    <submittedName>
        <fullName evidence="1">Uncharacterized protein</fullName>
    </submittedName>
</protein>
<proteinExistence type="predicted"/>
<keyword evidence="2" id="KW-1185">Reference proteome</keyword>
<dbReference type="AlphaFoldDB" id="A0A6A6HZY7"/>
<name>A0A6A6HZY7_9PLEO</name>
<sequence length="101" mass="10545">MIVALMSSRHVCCVRSSSALAKMPGFVTASSSLLHGAAGRLAVFPPVPTKANLPCILSYPSSNQTLPCPPKLPKAASYSSLVKLQTVGNTLRAMGTTRQTC</sequence>
<evidence type="ECO:0000313" key="2">
    <source>
        <dbReference type="Proteomes" id="UP000800094"/>
    </source>
</evidence>
<accession>A0A6A6HZY7</accession>
<gene>
    <name evidence="1" type="ORF">BU26DRAFT_120654</name>
</gene>